<dbReference type="InterPro" id="IPR050228">
    <property type="entry name" value="Carboxylesterase_BioH"/>
</dbReference>
<keyword evidence="4" id="KW-1185">Reference proteome</keyword>
<protein>
    <submittedName>
        <fullName evidence="3">Alpha/beta hydrolase</fullName>
    </submittedName>
</protein>
<name>A0A5P2UNQ3_9ACTN</name>
<proteinExistence type="predicted"/>
<evidence type="ECO:0000313" key="2">
    <source>
        <dbReference type="EMBL" id="GGZ51326.1"/>
    </source>
</evidence>
<dbReference type="SUPFAM" id="SSF53474">
    <property type="entry name" value="alpha/beta-Hydrolases"/>
    <property type="match status" value="1"/>
</dbReference>
<dbReference type="OrthoDB" id="63519at2"/>
<gene>
    <name evidence="3" type="ORF">CP968_18265</name>
    <name evidence="2" type="ORF">GCM10010371_08800</name>
</gene>
<sequence>MRHEPGNATRHALEIDGRTLSYLDFGGPGQLLLALHGGMSEGAHFADLAGALGDAWRVVAPDQRGHGDSDRAPTHDRAGYVADAVALLEHLDPGGPVVVLGFSLGGLNAYHLAADRPDLVRALVDVDAGVEFPNPGGGGFFDFLADLPYTAATREELVAACGALGAGVGPFLRPLPGGGWRLPFHPGDVLATLERTSRSQWDVWLASRCPALLVHGLRSEALPREQADAMVARRPGTSYAGLDTEHFVPFQDPAGFAAAVGTFLAGLPARPRERP</sequence>
<feature type="domain" description="AB hydrolase-1" evidence="1">
    <location>
        <begin position="31"/>
        <end position="160"/>
    </location>
</feature>
<evidence type="ECO:0000313" key="3">
    <source>
        <dbReference type="EMBL" id="QEU79999.1"/>
    </source>
</evidence>
<dbReference type="RefSeq" id="WP_150519016.1">
    <property type="nucleotide sequence ID" value="NZ_BMVX01000002.1"/>
</dbReference>
<dbReference type="GO" id="GO:0016787">
    <property type="term" value="F:hydrolase activity"/>
    <property type="evidence" value="ECO:0007669"/>
    <property type="project" value="UniProtKB-KW"/>
</dbReference>
<dbReference type="PANTHER" id="PTHR43194:SF2">
    <property type="entry name" value="PEROXISOMAL MEMBRANE PROTEIN LPX1"/>
    <property type="match status" value="1"/>
</dbReference>
<organism evidence="3 4">
    <name type="scientific">Streptomyces subrutilus</name>
    <dbReference type="NCBI Taxonomy" id="36818"/>
    <lineage>
        <taxon>Bacteria</taxon>
        <taxon>Bacillati</taxon>
        <taxon>Actinomycetota</taxon>
        <taxon>Actinomycetes</taxon>
        <taxon>Kitasatosporales</taxon>
        <taxon>Streptomycetaceae</taxon>
        <taxon>Streptomyces</taxon>
    </lineage>
</organism>
<reference evidence="3 4" key="2">
    <citation type="submission" date="2017-09" db="EMBL/GenBank/DDBJ databases">
        <authorList>
            <person name="Lee N."/>
            <person name="Cho B.-K."/>
        </authorList>
    </citation>
    <scope>NUCLEOTIDE SEQUENCE [LARGE SCALE GENOMIC DNA]</scope>
    <source>
        <strain evidence="3 4">ATCC 27467</strain>
    </source>
</reference>
<reference evidence="2" key="3">
    <citation type="submission" date="2020-09" db="EMBL/GenBank/DDBJ databases">
        <authorList>
            <person name="Sun Q."/>
            <person name="Ohkuma M."/>
        </authorList>
    </citation>
    <scope>NUCLEOTIDE SEQUENCE</scope>
    <source>
        <strain evidence="2">JCM 4834</strain>
    </source>
</reference>
<reference evidence="2" key="1">
    <citation type="journal article" date="2014" name="Int. J. Syst. Evol. Microbiol.">
        <title>Complete genome sequence of Corynebacterium casei LMG S-19264T (=DSM 44701T), isolated from a smear-ripened cheese.</title>
        <authorList>
            <consortium name="US DOE Joint Genome Institute (JGI-PGF)"/>
            <person name="Walter F."/>
            <person name="Albersmeier A."/>
            <person name="Kalinowski J."/>
            <person name="Ruckert C."/>
        </authorList>
    </citation>
    <scope>NUCLEOTIDE SEQUENCE</scope>
    <source>
        <strain evidence="2">JCM 4834</strain>
    </source>
</reference>
<dbReference type="InterPro" id="IPR000073">
    <property type="entry name" value="AB_hydrolase_1"/>
</dbReference>
<dbReference type="Proteomes" id="UP000634660">
    <property type="component" value="Unassembled WGS sequence"/>
</dbReference>
<dbReference type="Gene3D" id="3.40.50.1820">
    <property type="entry name" value="alpha/beta hydrolase"/>
    <property type="match status" value="1"/>
</dbReference>
<dbReference type="AlphaFoldDB" id="A0A5P2UNQ3"/>
<keyword evidence="3" id="KW-0378">Hydrolase</keyword>
<evidence type="ECO:0000259" key="1">
    <source>
        <dbReference type="Pfam" id="PF00561"/>
    </source>
</evidence>
<accession>A0A5P2UNQ3</accession>
<dbReference type="PRINTS" id="PR00111">
    <property type="entry name" value="ABHYDROLASE"/>
</dbReference>
<dbReference type="Pfam" id="PF00561">
    <property type="entry name" value="Abhydrolase_1"/>
    <property type="match status" value="1"/>
</dbReference>
<dbReference type="PANTHER" id="PTHR43194">
    <property type="entry name" value="HYDROLASE ALPHA/BETA FOLD FAMILY"/>
    <property type="match status" value="1"/>
</dbReference>
<dbReference type="EMBL" id="CP023701">
    <property type="protein sequence ID" value="QEU79999.1"/>
    <property type="molecule type" value="Genomic_DNA"/>
</dbReference>
<dbReference type="InterPro" id="IPR029058">
    <property type="entry name" value="AB_hydrolase_fold"/>
</dbReference>
<dbReference type="KEGG" id="ssub:CP968_18265"/>
<evidence type="ECO:0000313" key="4">
    <source>
        <dbReference type="Proteomes" id="UP000326831"/>
    </source>
</evidence>
<dbReference type="EMBL" id="BMVX01000002">
    <property type="protein sequence ID" value="GGZ51326.1"/>
    <property type="molecule type" value="Genomic_DNA"/>
</dbReference>
<dbReference type="Proteomes" id="UP000326831">
    <property type="component" value="Chromosome"/>
</dbReference>